<keyword evidence="2" id="KW-0812">Transmembrane</keyword>
<comment type="caution">
    <text evidence="3">The sequence shown here is derived from an EMBL/GenBank/DDBJ whole genome shotgun (WGS) entry which is preliminary data.</text>
</comment>
<dbReference type="AlphaFoldDB" id="A0A699XC13"/>
<organism evidence="3">
    <name type="scientific">Tanacetum cinerariifolium</name>
    <name type="common">Dalmatian daisy</name>
    <name type="synonym">Chrysanthemum cinerariifolium</name>
    <dbReference type="NCBI Taxonomy" id="118510"/>
    <lineage>
        <taxon>Eukaryota</taxon>
        <taxon>Viridiplantae</taxon>
        <taxon>Streptophyta</taxon>
        <taxon>Embryophyta</taxon>
        <taxon>Tracheophyta</taxon>
        <taxon>Spermatophyta</taxon>
        <taxon>Magnoliopsida</taxon>
        <taxon>eudicotyledons</taxon>
        <taxon>Gunneridae</taxon>
        <taxon>Pentapetalae</taxon>
        <taxon>asterids</taxon>
        <taxon>campanulids</taxon>
        <taxon>Asterales</taxon>
        <taxon>Asteraceae</taxon>
        <taxon>Asteroideae</taxon>
        <taxon>Anthemideae</taxon>
        <taxon>Anthemidinae</taxon>
        <taxon>Tanacetum</taxon>
    </lineage>
</organism>
<sequence>MSNTESPSVTPFPGIVENQQNELDIKQPQKNISMEDQEKGLSEEDRGTEQPSMNKFQSIMLASMMMLTYWMMVSEVSDRKR</sequence>
<feature type="compositionally biased region" description="Polar residues" evidence="1">
    <location>
        <begin position="17"/>
        <end position="34"/>
    </location>
</feature>
<gene>
    <name evidence="3" type="ORF">Tci_927497</name>
</gene>
<proteinExistence type="predicted"/>
<feature type="transmembrane region" description="Helical" evidence="2">
    <location>
        <begin position="56"/>
        <end position="73"/>
    </location>
</feature>
<evidence type="ECO:0000256" key="2">
    <source>
        <dbReference type="SAM" id="Phobius"/>
    </source>
</evidence>
<accession>A0A699XC13</accession>
<evidence type="ECO:0000256" key="1">
    <source>
        <dbReference type="SAM" id="MobiDB-lite"/>
    </source>
</evidence>
<dbReference type="EMBL" id="BKCJ011818937">
    <property type="protein sequence ID" value="GFD55528.1"/>
    <property type="molecule type" value="Genomic_DNA"/>
</dbReference>
<reference evidence="3" key="1">
    <citation type="journal article" date="2019" name="Sci. Rep.">
        <title>Draft genome of Tanacetum cinerariifolium, the natural source of mosquito coil.</title>
        <authorList>
            <person name="Yamashiro T."/>
            <person name="Shiraishi A."/>
            <person name="Satake H."/>
            <person name="Nakayama K."/>
        </authorList>
    </citation>
    <scope>NUCLEOTIDE SEQUENCE</scope>
</reference>
<protein>
    <submittedName>
        <fullName evidence="3">Uncharacterized protein</fullName>
    </submittedName>
</protein>
<feature type="compositionally biased region" description="Basic and acidic residues" evidence="1">
    <location>
        <begin position="36"/>
        <end position="48"/>
    </location>
</feature>
<keyword evidence="2" id="KW-0472">Membrane</keyword>
<keyword evidence="2" id="KW-1133">Transmembrane helix</keyword>
<evidence type="ECO:0000313" key="3">
    <source>
        <dbReference type="EMBL" id="GFD55528.1"/>
    </source>
</evidence>
<name>A0A699XC13_TANCI</name>
<feature type="region of interest" description="Disordered" evidence="1">
    <location>
        <begin position="1"/>
        <end position="55"/>
    </location>
</feature>